<feature type="compositionally biased region" description="Basic and acidic residues" evidence="7">
    <location>
        <begin position="139"/>
        <end position="200"/>
    </location>
</feature>
<evidence type="ECO:0000256" key="3">
    <source>
        <dbReference type="ARBA" id="ARBA00022884"/>
    </source>
</evidence>
<feature type="compositionally biased region" description="Gly residues" evidence="7">
    <location>
        <begin position="14"/>
        <end position="43"/>
    </location>
</feature>
<dbReference type="InterPro" id="IPR020094">
    <property type="entry name" value="TruA/RsuA/RluB/E/F_N"/>
</dbReference>
<dbReference type="InterPro" id="IPR050343">
    <property type="entry name" value="RsuA_PseudoU_synthase"/>
</dbReference>
<dbReference type="Gene3D" id="3.30.70.1560">
    <property type="entry name" value="Alpha-L RNA-binding motif"/>
    <property type="match status" value="1"/>
</dbReference>
<dbReference type="EC" id="5.4.99.-" evidence="6"/>
<keyword evidence="4 6" id="KW-0413">Isomerase</keyword>
<dbReference type="SUPFAM" id="SSF55120">
    <property type="entry name" value="Pseudouridine synthase"/>
    <property type="match status" value="1"/>
</dbReference>
<evidence type="ECO:0000313" key="9">
    <source>
        <dbReference type="EMBL" id="MFC5419150.1"/>
    </source>
</evidence>
<organism evidence="9 10">
    <name type="scientific">Bosea eneae</name>
    <dbReference type="NCBI Taxonomy" id="151454"/>
    <lineage>
        <taxon>Bacteria</taxon>
        <taxon>Pseudomonadati</taxon>
        <taxon>Pseudomonadota</taxon>
        <taxon>Alphaproteobacteria</taxon>
        <taxon>Hyphomicrobiales</taxon>
        <taxon>Boseaceae</taxon>
        <taxon>Bosea</taxon>
    </lineage>
</organism>
<dbReference type="SUPFAM" id="SSF55174">
    <property type="entry name" value="Alpha-L RNA-binding motif"/>
    <property type="match status" value="1"/>
</dbReference>
<feature type="compositionally biased region" description="Basic and acidic residues" evidence="7">
    <location>
        <begin position="505"/>
        <end position="519"/>
    </location>
</feature>
<protein>
    <recommendedName>
        <fullName evidence="6">Pseudouridine synthase</fullName>
        <ecNumber evidence="6">5.4.99.-</ecNumber>
    </recommendedName>
</protein>
<evidence type="ECO:0000256" key="4">
    <source>
        <dbReference type="ARBA" id="ARBA00023235"/>
    </source>
</evidence>
<evidence type="ECO:0000313" key="10">
    <source>
        <dbReference type="Proteomes" id="UP001596053"/>
    </source>
</evidence>
<dbReference type="EMBL" id="JBHSLW010000008">
    <property type="protein sequence ID" value="MFC5419150.1"/>
    <property type="molecule type" value="Genomic_DNA"/>
</dbReference>
<accession>A0ABW0IPK4</accession>
<feature type="compositionally biased region" description="Basic and acidic residues" evidence="7">
    <location>
        <begin position="593"/>
        <end position="649"/>
    </location>
</feature>
<evidence type="ECO:0000256" key="2">
    <source>
        <dbReference type="ARBA" id="ARBA00008348"/>
    </source>
</evidence>
<evidence type="ECO:0000256" key="6">
    <source>
        <dbReference type="RuleBase" id="RU003887"/>
    </source>
</evidence>
<evidence type="ECO:0000256" key="1">
    <source>
        <dbReference type="ARBA" id="ARBA00000073"/>
    </source>
</evidence>
<dbReference type="PROSITE" id="PS50889">
    <property type="entry name" value="S4"/>
    <property type="match status" value="1"/>
</dbReference>
<feature type="compositionally biased region" description="Basic and acidic residues" evidence="7">
    <location>
        <begin position="208"/>
        <end position="226"/>
    </location>
</feature>
<dbReference type="RefSeq" id="WP_377796746.1">
    <property type="nucleotide sequence ID" value="NZ_JBHSLW010000008.1"/>
</dbReference>
<dbReference type="Proteomes" id="UP001596053">
    <property type="component" value="Unassembled WGS sequence"/>
</dbReference>
<gene>
    <name evidence="9" type="ORF">ACFPOB_06175</name>
</gene>
<feature type="region of interest" description="Disordered" evidence="7">
    <location>
        <begin position="1"/>
        <end position="240"/>
    </location>
</feature>
<dbReference type="InterPro" id="IPR036986">
    <property type="entry name" value="S4_RNA-bd_sf"/>
</dbReference>
<dbReference type="Gene3D" id="3.10.290.10">
    <property type="entry name" value="RNA-binding S4 domain"/>
    <property type="match status" value="1"/>
</dbReference>
<dbReference type="CDD" id="cd00165">
    <property type="entry name" value="S4"/>
    <property type="match status" value="1"/>
</dbReference>
<dbReference type="PANTHER" id="PTHR47683:SF3">
    <property type="entry name" value="RIBOSOMAL LARGE SUBUNIT PSEUDOURIDINE SYNTHASE B"/>
    <property type="match status" value="1"/>
</dbReference>
<dbReference type="InterPro" id="IPR002942">
    <property type="entry name" value="S4_RNA-bd"/>
</dbReference>
<reference evidence="10" key="1">
    <citation type="journal article" date="2019" name="Int. J. Syst. Evol. Microbiol.">
        <title>The Global Catalogue of Microorganisms (GCM) 10K type strain sequencing project: providing services to taxonomists for standard genome sequencing and annotation.</title>
        <authorList>
            <consortium name="The Broad Institute Genomics Platform"/>
            <consortium name="The Broad Institute Genome Sequencing Center for Infectious Disease"/>
            <person name="Wu L."/>
            <person name="Ma J."/>
        </authorList>
    </citation>
    <scope>NUCLEOTIDE SEQUENCE [LARGE SCALE GENOMIC DNA]</scope>
    <source>
        <strain evidence="10">NCAIM B.01391</strain>
    </source>
</reference>
<evidence type="ECO:0000256" key="5">
    <source>
        <dbReference type="PROSITE-ProRule" id="PRU00182"/>
    </source>
</evidence>
<dbReference type="PROSITE" id="PS01149">
    <property type="entry name" value="PSI_RSU"/>
    <property type="match status" value="1"/>
</dbReference>
<comment type="caution">
    <text evidence="9">The sequence shown here is derived from an EMBL/GenBank/DDBJ whole genome shotgun (WGS) entry which is preliminary data.</text>
</comment>
<feature type="compositionally biased region" description="Basic and acidic residues" evidence="7">
    <location>
        <begin position="48"/>
        <end position="129"/>
    </location>
</feature>
<dbReference type="InterPro" id="IPR018496">
    <property type="entry name" value="PsdUridine_synth_RsuA/RluB_CS"/>
</dbReference>
<feature type="domain" description="RNA-binding S4" evidence="8">
    <location>
        <begin position="261"/>
        <end position="318"/>
    </location>
</feature>
<dbReference type="SMART" id="SM00363">
    <property type="entry name" value="S4"/>
    <property type="match status" value="1"/>
</dbReference>
<proteinExistence type="inferred from homology"/>
<feature type="compositionally biased region" description="Basic and acidic residues" evidence="7">
    <location>
        <begin position="690"/>
        <end position="701"/>
    </location>
</feature>
<dbReference type="InterPro" id="IPR020103">
    <property type="entry name" value="PsdUridine_synth_cat_dom_sf"/>
</dbReference>
<dbReference type="InterPro" id="IPR042092">
    <property type="entry name" value="PsdUridine_s_RsuA/RluB/E/F_cat"/>
</dbReference>
<feature type="compositionally biased region" description="Basic and acidic residues" evidence="7">
    <location>
        <begin position="527"/>
        <end position="585"/>
    </location>
</feature>
<feature type="region of interest" description="Disordered" evidence="7">
    <location>
        <begin position="498"/>
        <end position="728"/>
    </location>
</feature>
<comment type="catalytic activity">
    <reaction evidence="1">
        <text>a uridine in RNA = a pseudouridine in RNA</text>
        <dbReference type="Rhea" id="RHEA:48348"/>
        <dbReference type="Rhea" id="RHEA-COMP:12068"/>
        <dbReference type="Rhea" id="RHEA-COMP:12069"/>
        <dbReference type="ChEBI" id="CHEBI:65314"/>
        <dbReference type="ChEBI" id="CHEBI:65315"/>
    </reaction>
</comment>
<dbReference type="Pfam" id="PF01479">
    <property type="entry name" value="S4"/>
    <property type="match status" value="1"/>
</dbReference>
<dbReference type="NCBIfam" id="TIGR00093">
    <property type="entry name" value="pseudouridine synthase"/>
    <property type="match status" value="1"/>
</dbReference>
<name>A0ABW0IPK4_9HYPH</name>
<dbReference type="Pfam" id="PF00849">
    <property type="entry name" value="PseudoU_synth_2"/>
    <property type="match status" value="1"/>
</dbReference>
<sequence>MSDDNNQKSRGPRKGGGAGGRGGGRDGGPGRGGPGGRPPGRGGKPPFRSRDGEERPRRAPAEGAERRSDGERPARRFEKKPFGERPPREGGERPPREGGERPFRDRGSDERRASRPPRDDDRPSRDRAGGGRPGGFGRPSRDGDRSFRGRGDDERRAARPAREGGERPFRQRDGEERRPPRERGEERGRSERPFRERSSEGPRSARPPRREERGEGRGFGGKRFDAPRGSNPTRTRPDRAHRNAAEIAEAVSAPAAPQEPERIAKVMARAGVASRRDSEALIAEGRVSVNGKVIESPALDVGPNDVVLVDGEPLPARERTRLWFYHKPRGLVTTNHDPEGRPTVFDALPEDLPRVLSVGRLDINTEGLLLLTNDGGLARMLELPETGWLRRYRVRAFGQVNQAQLDTLRGGVTIDGVQYGPVIAQFEREQGANTWLTVDLREGKNREVKTVLEHLGLQVNRLIRVSFGPFQLGDLPEGEAEEVRSKVLKDQLGTELMAKAGVDFDSPRRDESRSDERPARGRSAPAGDDRPRRRPREEQAEEARPLRGDKPWTRGVWRDVEAEPQRERKAPPRRGADPKEERQAREATGTVTRVRDKAIADPKGRRVKVERISAKPSDEPREDRPARAPRSERPSRAPREESFGRDRGGEAPWRGSGDWADKPPRGKRPPSGGAGAGADDRPARPFRGKPTGDRPGGDRPGGRGPRPGGGRPPRSGPPRSGGGRDRRG</sequence>
<dbReference type="InterPro" id="IPR006145">
    <property type="entry name" value="PsdUridine_synth_RsuA/RluA"/>
</dbReference>
<dbReference type="Gene3D" id="3.30.70.580">
    <property type="entry name" value="Pseudouridine synthase I, catalytic domain, N-terminal subdomain"/>
    <property type="match status" value="1"/>
</dbReference>
<comment type="similarity">
    <text evidence="2 6">Belongs to the pseudouridine synthase RsuA family.</text>
</comment>
<evidence type="ECO:0000256" key="7">
    <source>
        <dbReference type="SAM" id="MobiDB-lite"/>
    </source>
</evidence>
<keyword evidence="3 5" id="KW-0694">RNA-binding</keyword>
<dbReference type="InterPro" id="IPR000748">
    <property type="entry name" value="PsdUridine_synth_RsuA/RluB/E/F"/>
</dbReference>
<evidence type="ECO:0000259" key="8">
    <source>
        <dbReference type="SMART" id="SM00363"/>
    </source>
</evidence>
<keyword evidence="10" id="KW-1185">Reference proteome</keyword>
<dbReference type="PANTHER" id="PTHR47683">
    <property type="entry name" value="PSEUDOURIDINE SYNTHASE FAMILY PROTEIN-RELATED"/>
    <property type="match status" value="1"/>
</dbReference>
<feature type="compositionally biased region" description="Gly residues" evidence="7">
    <location>
        <begin position="702"/>
        <end position="711"/>
    </location>
</feature>